<dbReference type="RefSeq" id="WP_076556237.1">
    <property type="nucleotide sequence ID" value="NZ_FTNU01000030.1"/>
</dbReference>
<accession>A0A1N7GD26</accession>
<reference evidence="2" key="2">
    <citation type="submission" date="2017-01" db="EMBL/GenBank/DDBJ databases">
        <authorList>
            <person name="Mah S.A."/>
            <person name="Swanson W.J."/>
            <person name="Moy G.W."/>
            <person name="Vacquier V.D."/>
        </authorList>
    </citation>
    <scope>NUCLEOTIDE SEQUENCE [LARGE SCALE GENOMIC DNA]</scope>
    <source>
        <strain evidence="2">DSM 21768</strain>
    </source>
</reference>
<reference evidence="3" key="1">
    <citation type="submission" date="2017-01" db="EMBL/GenBank/DDBJ databases">
        <authorList>
            <person name="Varghese N."/>
            <person name="Submissions S."/>
        </authorList>
    </citation>
    <scope>NUCLEOTIDE SEQUENCE [LARGE SCALE GENOMIC DNA]</scope>
    <source>
        <strain evidence="3">DSM 21768</strain>
    </source>
</reference>
<sequence>MKKSTASQIKASMNYEARALERIAAIVLSVHDEEVYHALQFIKAHHGGNRAGAIKQAIVEYAKLLKPTPHQASDTA</sequence>
<evidence type="ECO:0000313" key="2">
    <source>
        <dbReference type="EMBL" id="SIS10454.1"/>
    </source>
</evidence>
<keyword evidence="3" id="KW-1185">Reference proteome</keyword>
<protein>
    <submittedName>
        <fullName evidence="2">Uncharacterized protein</fullName>
    </submittedName>
</protein>
<dbReference type="EMBL" id="FTNU01000039">
    <property type="protein sequence ID" value="SIS10454.1"/>
    <property type="molecule type" value="Genomic_DNA"/>
</dbReference>
<dbReference type="AlphaFoldDB" id="A0A1N7GD26"/>
<dbReference type="EMBL" id="FTNU01000030">
    <property type="protein sequence ID" value="SIS09725.1"/>
    <property type="molecule type" value="Genomic_DNA"/>
</dbReference>
<organism evidence="2 3">
    <name type="scientific">Moraxella cuniculi DSM 21768</name>
    <dbReference type="NCBI Taxonomy" id="1122245"/>
    <lineage>
        <taxon>Bacteria</taxon>
        <taxon>Pseudomonadati</taxon>
        <taxon>Pseudomonadota</taxon>
        <taxon>Gammaproteobacteria</taxon>
        <taxon>Moraxellales</taxon>
        <taxon>Moraxellaceae</taxon>
        <taxon>Moraxella</taxon>
    </lineage>
</organism>
<gene>
    <name evidence="1" type="ORF">SAMN02745664_1304</name>
    <name evidence="2" type="ORF">SAMN02745664_1394</name>
</gene>
<evidence type="ECO:0000313" key="1">
    <source>
        <dbReference type="EMBL" id="SIS09725.1"/>
    </source>
</evidence>
<name>A0A1N7GD26_9GAMM</name>
<dbReference type="Proteomes" id="UP000187495">
    <property type="component" value="Unassembled WGS sequence"/>
</dbReference>
<evidence type="ECO:0000313" key="3">
    <source>
        <dbReference type="Proteomes" id="UP000187495"/>
    </source>
</evidence>
<proteinExistence type="predicted"/>